<gene>
    <name evidence="2" type="ORF">KKP3000_001876</name>
</gene>
<proteinExistence type="predicted"/>
<dbReference type="Proteomes" id="UP001579974">
    <property type="component" value="Unassembled WGS sequence"/>
</dbReference>
<name>A0ABV5AK61_9BACL</name>
<dbReference type="InterPro" id="IPR047901">
    <property type="entry name" value="BC1881-like"/>
</dbReference>
<dbReference type="EMBL" id="JBDXSU010000026">
    <property type="protein sequence ID" value="MFB5192667.1"/>
    <property type="molecule type" value="Genomic_DNA"/>
</dbReference>
<keyword evidence="3" id="KW-1185">Reference proteome</keyword>
<dbReference type="RefSeq" id="WP_275474247.1">
    <property type="nucleotide sequence ID" value="NZ_CP162940.1"/>
</dbReference>
<sequence>MQHQPMRRAVPDTMQLQHELSQREGVSTYQVPPHETYIIQIGAETIQGTGPAIVTVNID</sequence>
<organism evidence="2 3">
    <name type="scientific">Alicyclobacillus fastidiosus</name>
    <dbReference type="NCBI Taxonomy" id="392011"/>
    <lineage>
        <taxon>Bacteria</taxon>
        <taxon>Bacillati</taxon>
        <taxon>Bacillota</taxon>
        <taxon>Bacilli</taxon>
        <taxon>Bacillales</taxon>
        <taxon>Alicyclobacillaceae</taxon>
        <taxon>Alicyclobacillus</taxon>
    </lineage>
</organism>
<evidence type="ECO:0000256" key="1">
    <source>
        <dbReference type="SAM" id="MobiDB-lite"/>
    </source>
</evidence>
<feature type="region of interest" description="Disordered" evidence="1">
    <location>
        <begin position="1"/>
        <end position="28"/>
    </location>
</feature>
<protein>
    <submittedName>
        <fullName evidence="2">BC1881 family protein</fullName>
    </submittedName>
</protein>
<comment type="caution">
    <text evidence="2">The sequence shown here is derived from an EMBL/GenBank/DDBJ whole genome shotgun (WGS) entry which is preliminary data.</text>
</comment>
<reference evidence="2 3" key="1">
    <citation type="journal article" date="2024" name="Int. J. Mol. Sci.">
        <title>Exploration of Alicyclobacillus spp. Genome in Search of Antibiotic Resistance.</title>
        <authorList>
            <person name="Bucka-Kolendo J."/>
            <person name="Kiousi D.E."/>
            <person name="Dekowska A."/>
            <person name="Mikolajczuk-Szczyrba A."/>
            <person name="Karadedos D.M."/>
            <person name="Michael P."/>
            <person name="Galanis A."/>
            <person name="Sokolowska B."/>
        </authorList>
    </citation>
    <scope>NUCLEOTIDE SEQUENCE [LARGE SCALE GENOMIC DNA]</scope>
    <source>
        <strain evidence="2 3">KKP 3000</strain>
    </source>
</reference>
<accession>A0ABV5AK61</accession>
<evidence type="ECO:0000313" key="2">
    <source>
        <dbReference type="EMBL" id="MFB5192667.1"/>
    </source>
</evidence>
<evidence type="ECO:0000313" key="3">
    <source>
        <dbReference type="Proteomes" id="UP001579974"/>
    </source>
</evidence>
<feature type="compositionally biased region" description="Polar residues" evidence="1">
    <location>
        <begin position="14"/>
        <end position="28"/>
    </location>
</feature>
<dbReference type="NCBIfam" id="NF033495">
    <property type="entry name" value="phage_BC1881"/>
    <property type="match status" value="1"/>
</dbReference>